<dbReference type="GO" id="GO:0006094">
    <property type="term" value="P:gluconeogenesis"/>
    <property type="evidence" value="ECO:0007669"/>
    <property type="project" value="TreeGrafter"/>
</dbReference>
<name>L7VXE4_9BACT</name>
<dbReference type="PRINTS" id="PR00477">
    <property type="entry name" value="PHGLYCKINASE"/>
</dbReference>
<comment type="similarity">
    <text evidence="7 10">Belongs to the phosphoglycerate kinase family.</text>
</comment>
<dbReference type="GO" id="GO:0005524">
    <property type="term" value="F:ATP binding"/>
    <property type="evidence" value="ECO:0007669"/>
    <property type="project" value="UniProtKB-KW"/>
</dbReference>
<dbReference type="GO" id="GO:0043531">
    <property type="term" value="F:ADP binding"/>
    <property type="evidence" value="ECO:0007669"/>
    <property type="project" value="TreeGrafter"/>
</dbReference>
<dbReference type="EC" id="2.7.2.3" evidence="2 7"/>
<sequence>MHTLSDLNLQGASVLVRLDLNVPLADGEITDDGRIRAAVPTLKELLEAGAAPVVVAHLGRPKGEVKPELSLAPVATRMAELVGVPVTLAPAGDFPPAAPGTIVLLENIRFDPREASKDPAERAALAAELAAGRDAYVSDGFGVLHREQASVTDVAKLLPNAAGRLVEKEIRSFASVLDNPARPYTVVLGGSKVSDKLLVIDNLLKSVDRLIIGGGMCFTFLAAEGHAIGDSLFEPDWVDSCLQILKDARERGVQVMLPTDVVIAQDIAADAETDVVKVEQGIPEGWKGLDIGPQTAAAYAQAVLDSATVVWNGPMGVFEVEPFAAGTVAVARALAQTDGFTVVGGGDSAAAVRLLDIDADAIDHISTGGGASLELLEGKTLPGIAVLEDS</sequence>
<dbReference type="AlphaFoldDB" id="L7VXE4"/>
<organism evidence="11">
    <name type="scientific">uncultured bacterium A1Q1_fos_160</name>
    <dbReference type="NCBI Taxonomy" id="1256550"/>
    <lineage>
        <taxon>Bacteria</taxon>
        <taxon>environmental samples</taxon>
    </lineage>
</organism>
<feature type="binding site" evidence="7 9">
    <location>
        <begin position="345"/>
        <end position="348"/>
    </location>
    <ligand>
        <name>ATP</name>
        <dbReference type="ChEBI" id="CHEBI:30616"/>
    </ligand>
</feature>
<feature type="binding site" evidence="8">
    <location>
        <position position="146"/>
    </location>
    <ligand>
        <name>(2R)-3-phosphoglycerate</name>
        <dbReference type="ChEBI" id="CHEBI:58272"/>
    </ligand>
</feature>
<dbReference type="FunFam" id="3.40.50.1260:FF:000007">
    <property type="entry name" value="Phosphoglycerate kinase"/>
    <property type="match status" value="1"/>
</dbReference>
<evidence type="ECO:0000256" key="9">
    <source>
        <dbReference type="PIRSR" id="PIRSR000724-2"/>
    </source>
</evidence>
<feature type="binding site" evidence="7 9">
    <location>
        <position position="319"/>
    </location>
    <ligand>
        <name>ATP</name>
        <dbReference type="ChEBI" id="CHEBI:30616"/>
    </ligand>
</feature>
<dbReference type="Pfam" id="PF00162">
    <property type="entry name" value="PGK"/>
    <property type="match status" value="1"/>
</dbReference>
<comment type="subcellular location">
    <subcellularLocation>
        <location evidence="7">Cytoplasm</location>
    </subcellularLocation>
</comment>
<evidence type="ECO:0000256" key="6">
    <source>
        <dbReference type="ARBA" id="ARBA00022840"/>
    </source>
</evidence>
<feature type="binding site" evidence="8">
    <location>
        <position position="109"/>
    </location>
    <ligand>
        <name>(2R)-3-phosphoglycerate</name>
        <dbReference type="ChEBI" id="CHEBI:58272"/>
    </ligand>
</feature>
<feature type="binding site" evidence="7 8">
    <location>
        <begin position="19"/>
        <end position="21"/>
    </location>
    <ligand>
        <name>substrate</name>
    </ligand>
</feature>
<dbReference type="GO" id="GO:0006096">
    <property type="term" value="P:glycolytic process"/>
    <property type="evidence" value="ECO:0007669"/>
    <property type="project" value="UniProtKB-UniRule"/>
</dbReference>
<keyword evidence="4 7" id="KW-0547">Nucleotide-binding</keyword>
<keyword evidence="5 7" id="KW-0418">Kinase</keyword>
<feature type="binding site" evidence="7">
    <location>
        <position position="34"/>
    </location>
    <ligand>
        <name>substrate</name>
    </ligand>
</feature>
<proteinExistence type="inferred from homology"/>
<reference evidence="11" key="1">
    <citation type="submission" date="2012-09" db="EMBL/GenBank/DDBJ databases">
        <title>Metagenomic Characterization of a Microbial Community in Wastewater Detects High Levels of Antibiotic Resistance.</title>
        <authorList>
            <person name="Abrams M."/>
            <person name="Caldwell A."/>
            <person name="Vandaei E."/>
            <person name="Lee W."/>
            <person name="Perrott J."/>
            <person name="Khan S.Y."/>
            <person name="Ta J."/>
            <person name="Romero D."/>
            <person name="Nguyen V."/>
            <person name="Pourmand N."/>
            <person name="Ouverney C.C."/>
        </authorList>
    </citation>
    <scope>NUCLEOTIDE SEQUENCE</scope>
</reference>
<comment type="subunit">
    <text evidence="7">Monomer.</text>
</comment>
<keyword evidence="7" id="KW-0963">Cytoplasm</keyword>
<feature type="binding site" evidence="7">
    <location>
        <position position="288"/>
    </location>
    <ligand>
        <name>ATP</name>
        <dbReference type="ChEBI" id="CHEBI:30616"/>
    </ligand>
</feature>
<evidence type="ECO:0000256" key="10">
    <source>
        <dbReference type="RuleBase" id="RU000532"/>
    </source>
</evidence>
<dbReference type="HAMAP" id="MF_00145">
    <property type="entry name" value="Phosphoglyc_kinase"/>
    <property type="match status" value="1"/>
</dbReference>
<dbReference type="PIRSF" id="PIRSF000724">
    <property type="entry name" value="Pgk"/>
    <property type="match status" value="1"/>
</dbReference>
<evidence type="ECO:0000256" key="8">
    <source>
        <dbReference type="PIRSR" id="PIRSR000724-1"/>
    </source>
</evidence>
<feature type="binding site" evidence="7 8">
    <location>
        <begin position="57"/>
        <end position="60"/>
    </location>
    <ligand>
        <name>substrate</name>
    </ligand>
</feature>
<dbReference type="InterPro" id="IPR001576">
    <property type="entry name" value="Phosphoglycerate_kinase"/>
</dbReference>
<comment type="pathway">
    <text evidence="7">Carbohydrate degradation; glycolysis; pyruvate from D-glyceraldehyde 3-phosphate: step 2/5.</text>
</comment>
<dbReference type="PANTHER" id="PTHR11406">
    <property type="entry name" value="PHOSPHOGLYCERATE KINASE"/>
    <property type="match status" value="1"/>
</dbReference>
<dbReference type="GO" id="GO:0004618">
    <property type="term" value="F:phosphoglycerate kinase activity"/>
    <property type="evidence" value="ECO:0007669"/>
    <property type="project" value="UniProtKB-UniRule"/>
</dbReference>
<dbReference type="PANTHER" id="PTHR11406:SF23">
    <property type="entry name" value="PHOSPHOGLYCERATE KINASE 1, CHLOROPLASTIC-RELATED"/>
    <property type="match status" value="1"/>
</dbReference>
<dbReference type="InterPro" id="IPR036043">
    <property type="entry name" value="Phosphoglycerate_kinase_sf"/>
</dbReference>
<keyword evidence="7" id="KW-0324">Glycolysis</keyword>
<dbReference type="UniPathway" id="UPA00109">
    <property type="reaction ID" value="UER00185"/>
</dbReference>
<evidence type="ECO:0000256" key="2">
    <source>
        <dbReference type="ARBA" id="ARBA00013061"/>
    </source>
</evidence>
<feature type="binding site" evidence="7">
    <location>
        <position position="109"/>
    </location>
    <ligand>
        <name>substrate</name>
    </ligand>
</feature>
<evidence type="ECO:0000256" key="7">
    <source>
        <dbReference type="HAMAP-Rule" id="MF_00145"/>
    </source>
</evidence>
<comment type="catalytic activity">
    <reaction evidence="1 7 10">
        <text>(2R)-3-phosphoglycerate + ATP = (2R)-3-phospho-glyceroyl phosphate + ADP</text>
        <dbReference type="Rhea" id="RHEA:14801"/>
        <dbReference type="ChEBI" id="CHEBI:30616"/>
        <dbReference type="ChEBI" id="CHEBI:57604"/>
        <dbReference type="ChEBI" id="CHEBI:58272"/>
        <dbReference type="ChEBI" id="CHEBI:456216"/>
        <dbReference type="EC" id="2.7.2.3"/>
    </reaction>
</comment>
<dbReference type="SUPFAM" id="SSF53748">
    <property type="entry name" value="Phosphoglycerate kinase"/>
    <property type="match status" value="1"/>
</dbReference>
<dbReference type="InterPro" id="IPR015824">
    <property type="entry name" value="Phosphoglycerate_kinase_N"/>
</dbReference>
<feature type="binding site" evidence="7">
    <location>
        <position position="146"/>
    </location>
    <ligand>
        <name>substrate</name>
    </ligand>
</feature>
<evidence type="ECO:0000313" key="11">
    <source>
        <dbReference type="EMBL" id="AGC72101.1"/>
    </source>
</evidence>
<keyword evidence="6 7" id="KW-0067">ATP-binding</keyword>
<feature type="binding site" evidence="8">
    <location>
        <position position="34"/>
    </location>
    <ligand>
        <name>(2R)-3-phosphoglycerate</name>
        <dbReference type="ChEBI" id="CHEBI:58272"/>
    </ligand>
</feature>
<evidence type="ECO:0000256" key="5">
    <source>
        <dbReference type="ARBA" id="ARBA00022777"/>
    </source>
</evidence>
<dbReference type="EMBL" id="JX649892">
    <property type="protein sequence ID" value="AGC72101.1"/>
    <property type="molecule type" value="Genomic_DNA"/>
</dbReference>
<gene>
    <name evidence="7" type="primary">pgk</name>
</gene>
<dbReference type="GO" id="GO:0005829">
    <property type="term" value="C:cytosol"/>
    <property type="evidence" value="ECO:0007669"/>
    <property type="project" value="TreeGrafter"/>
</dbReference>
<evidence type="ECO:0000256" key="1">
    <source>
        <dbReference type="ARBA" id="ARBA00000642"/>
    </source>
</evidence>
<protein>
    <recommendedName>
        <fullName evidence="2 7">Phosphoglycerate kinase</fullName>
        <ecNumber evidence="2 7">2.7.2.3</ecNumber>
    </recommendedName>
</protein>
<accession>L7VXE4</accession>
<evidence type="ECO:0000256" key="4">
    <source>
        <dbReference type="ARBA" id="ARBA00022741"/>
    </source>
</evidence>
<dbReference type="Gene3D" id="3.40.50.1260">
    <property type="entry name" value="Phosphoglycerate kinase, N-terminal domain"/>
    <property type="match status" value="2"/>
</dbReference>
<keyword evidence="3 7" id="KW-0808">Transferase</keyword>
<evidence type="ECO:0000256" key="3">
    <source>
        <dbReference type="ARBA" id="ARBA00022679"/>
    </source>
</evidence>
<feature type="binding site" evidence="7 9">
    <location>
        <position position="196"/>
    </location>
    <ligand>
        <name>ATP</name>
        <dbReference type="ChEBI" id="CHEBI:30616"/>
    </ligand>
</feature>